<keyword evidence="7 8" id="KW-0472">Membrane</keyword>
<feature type="transmembrane region" description="Helical" evidence="8">
    <location>
        <begin position="193"/>
        <end position="212"/>
    </location>
</feature>
<gene>
    <name evidence="10" type="ORF">AVDCRST_MAG15-1618</name>
</gene>
<dbReference type="InterPro" id="IPR050297">
    <property type="entry name" value="LipidA_mod_glycosyltrf_83"/>
</dbReference>
<evidence type="ECO:0000259" key="9">
    <source>
        <dbReference type="Pfam" id="PF13231"/>
    </source>
</evidence>
<dbReference type="InterPro" id="IPR038731">
    <property type="entry name" value="RgtA/B/C-like"/>
</dbReference>
<keyword evidence="3" id="KW-0328">Glycosyltransferase</keyword>
<keyword evidence="6 8" id="KW-1133">Transmembrane helix</keyword>
<feature type="transmembrane region" description="Helical" evidence="8">
    <location>
        <begin position="307"/>
        <end position="327"/>
    </location>
</feature>
<dbReference type="PANTHER" id="PTHR33908:SF11">
    <property type="entry name" value="MEMBRANE PROTEIN"/>
    <property type="match status" value="1"/>
</dbReference>
<dbReference type="EMBL" id="CADCUU010000137">
    <property type="protein sequence ID" value="CAA9400548.1"/>
    <property type="molecule type" value="Genomic_DNA"/>
</dbReference>
<evidence type="ECO:0000256" key="3">
    <source>
        <dbReference type="ARBA" id="ARBA00022676"/>
    </source>
</evidence>
<feature type="transmembrane region" description="Helical" evidence="8">
    <location>
        <begin position="71"/>
        <end position="93"/>
    </location>
</feature>
<dbReference type="GO" id="GO:0016763">
    <property type="term" value="F:pentosyltransferase activity"/>
    <property type="evidence" value="ECO:0007669"/>
    <property type="project" value="TreeGrafter"/>
</dbReference>
<keyword evidence="2" id="KW-1003">Cell membrane</keyword>
<dbReference type="GO" id="GO:0005886">
    <property type="term" value="C:plasma membrane"/>
    <property type="evidence" value="ECO:0007669"/>
    <property type="project" value="UniProtKB-SubCell"/>
</dbReference>
<evidence type="ECO:0000256" key="4">
    <source>
        <dbReference type="ARBA" id="ARBA00022679"/>
    </source>
</evidence>
<name>A0A6J4NXF5_9RHOB</name>
<keyword evidence="5 8" id="KW-0812">Transmembrane</keyword>
<protein>
    <recommendedName>
        <fullName evidence="9">Glycosyltransferase RgtA/B/C/D-like domain-containing protein</fullName>
    </recommendedName>
</protein>
<dbReference type="Pfam" id="PF13231">
    <property type="entry name" value="PMT_2"/>
    <property type="match status" value="1"/>
</dbReference>
<evidence type="ECO:0000256" key="8">
    <source>
        <dbReference type="SAM" id="Phobius"/>
    </source>
</evidence>
<sequence length="452" mass="47494">MPRTVGTRFVLLVVGYFALQLVLRLLIGPSLELDEAEAFFHARQLSWGYGAQPPFYFWLQWALFQVVGEGLFALALLKALILAGTVIGLFLLLREEVGDEAGAVAALSLGLLPQVMWEGQRALTHSMLALLMAVVTAGLAVRALRSGHWRDHLGLGVAVGLGVLSKFNFALWPVGLLLAAAALPAWRLRPLRILAAVGAAVAVVAPVGIWMWRNPDLSTASLEKLEVATDGAIMARLIGTGEVVGAALAFLALAAVVLGVFWLKAGQGGGRSLGPVGRLLGAAAGLSFLCLWLGILATGATEIAERWLLPFAWAVVPVGVLLLWPGMAARAQRGLAGAVGALWLIAMAALPYASLVDPGWRGAEFGPLVQRLEEMGAGERGLRVQSQWVAANIALIAPGMEPRLLKRGEAPGAGVVLVLDEAGLPGSEGSRESFVIPRGQTDVRVALATAAE</sequence>
<reference evidence="10" key="1">
    <citation type="submission" date="2020-02" db="EMBL/GenBank/DDBJ databases">
        <authorList>
            <person name="Meier V. D."/>
        </authorList>
    </citation>
    <scope>NUCLEOTIDE SEQUENCE</scope>
    <source>
        <strain evidence="10">AVDCRST_MAG15</strain>
    </source>
</reference>
<dbReference type="AlphaFoldDB" id="A0A6J4NXF5"/>
<feature type="transmembrane region" description="Helical" evidence="8">
    <location>
        <begin position="9"/>
        <end position="27"/>
    </location>
</feature>
<comment type="subcellular location">
    <subcellularLocation>
        <location evidence="1">Cell membrane</location>
        <topology evidence="1">Multi-pass membrane protein</topology>
    </subcellularLocation>
</comment>
<feature type="domain" description="Glycosyltransferase RgtA/B/C/D-like" evidence="9">
    <location>
        <begin position="52"/>
        <end position="210"/>
    </location>
</feature>
<evidence type="ECO:0000256" key="1">
    <source>
        <dbReference type="ARBA" id="ARBA00004651"/>
    </source>
</evidence>
<feature type="transmembrane region" description="Helical" evidence="8">
    <location>
        <begin position="275"/>
        <end position="295"/>
    </location>
</feature>
<dbReference type="PANTHER" id="PTHR33908">
    <property type="entry name" value="MANNOSYLTRANSFERASE YKCB-RELATED"/>
    <property type="match status" value="1"/>
</dbReference>
<evidence type="ECO:0000313" key="10">
    <source>
        <dbReference type="EMBL" id="CAA9400548.1"/>
    </source>
</evidence>
<feature type="transmembrane region" description="Helical" evidence="8">
    <location>
        <begin position="334"/>
        <end position="353"/>
    </location>
</feature>
<organism evidence="10">
    <name type="scientific">uncultured Rubellimicrobium sp</name>
    <dbReference type="NCBI Taxonomy" id="543078"/>
    <lineage>
        <taxon>Bacteria</taxon>
        <taxon>Pseudomonadati</taxon>
        <taxon>Pseudomonadota</taxon>
        <taxon>Alphaproteobacteria</taxon>
        <taxon>Rhodobacterales</taxon>
        <taxon>Roseobacteraceae</taxon>
        <taxon>Rubellimicrobium</taxon>
        <taxon>environmental samples</taxon>
    </lineage>
</organism>
<evidence type="ECO:0000256" key="7">
    <source>
        <dbReference type="ARBA" id="ARBA00023136"/>
    </source>
</evidence>
<accession>A0A6J4NXF5</accession>
<feature type="transmembrane region" description="Helical" evidence="8">
    <location>
        <begin position="243"/>
        <end position="263"/>
    </location>
</feature>
<evidence type="ECO:0000256" key="6">
    <source>
        <dbReference type="ARBA" id="ARBA00022989"/>
    </source>
</evidence>
<evidence type="ECO:0000256" key="2">
    <source>
        <dbReference type="ARBA" id="ARBA00022475"/>
    </source>
</evidence>
<proteinExistence type="predicted"/>
<evidence type="ECO:0000256" key="5">
    <source>
        <dbReference type="ARBA" id="ARBA00022692"/>
    </source>
</evidence>
<feature type="transmembrane region" description="Helical" evidence="8">
    <location>
        <begin position="122"/>
        <end position="144"/>
    </location>
</feature>
<dbReference type="GO" id="GO:0009103">
    <property type="term" value="P:lipopolysaccharide biosynthetic process"/>
    <property type="evidence" value="ECO:0007669"/>
    <property type="project" value="UniProtKB-ARBA"/>
</dbReference>
<keyword evidence="4" id="KW-0808">Transferase</keyword>